<accession>A0A0U5EU71</accession>
<dbReference type="Proteomes" id="UP000056109">
    <property type="component" value="Chromosome I"/>
</dbReference>
<dbReference type="GeneID" id="34783009"/>
<protein>
    <submittedName>
        <fullName evidence="1">Uncharacterized protein</fullName>
    </submittedName>
</protein>
<organism evidence="1 2">
    <name type="scientific">Acetobacter senegalensis</name>
    <dbReference type="NCBI Taxonomy" id="446692"/>
    <lineage>
        <taxon>Bacteria</taxon>
        <taxon>Pseudomonadati</taxon>
        <taxon>Pseudomonadota</taxon>
        <taxon>Alphaproteobacteria</taxon>
        <taxon>Acetobacterales</taxon>
        <taxon>Acetobacteraceae</taxon>
        <taxon>Acetobacter</taxon>
    </lineage>
</organism>
<dbReference type="PATRIC" id="fig|446692.3.peg.2011"/>
<dbReference type="AlphaFoldDB" id="A0A0U5EU71"/>
<name>A0A0U5EU71_9PROT</name>
<evidence type="ECO:0000313" key="1">
    <source>
        <dbReference type="EMBL" id="CEF41274.1"/>
    </source>
</evidence>
<keyword evidence="2" id="KW-1185">Reference proteome</keyword>
<evidence type="ECO:0000313" key="2">
    <source>
        <dbReference type="Proteomes" id="UP000056109"/>
    </source>
</evidence>
<reference evidence="2" key="1">
    <citation type="submission" date="2014-09" db="EMBL/GenBank/DDBJ databases">
        <authorList>
            <person name="Illeghems K.G."/>
        </authorList>
    </citation>
    <scope>NUCLEOTIDE SEQUENCE [LARGE SCALE GENOMIC DNA]</scope>
    <source>
        <strain evidence="2">108B</strain>
    </source>
</reference>
<dbReference type="RefSeq" id="WP_058987934.1">
    <property type="nucleotide sequence ID" value="NZ_LN606600.1"/>
</dbReference>
<dbReference type="EMBL" id="LN606600">
    <property type="protein sequence ID" value="CEF41274.1"/>
    <property type="molecule type" value="Genomic_DNA"/>
</dbReference>
<proteinExistence type="predicted"/>
<gene>
    <name evidence="1" type="ORF">ASN_1959</name>
</gene>
<dbReference type="KEGG" id="asz:ASN_1959"/>
<sequence length="186" mass="20400">MREIKATAERLEKSDVTTVEVTFDKRSKPHMCSRVGAVYALHAARSISDAQLGAAEDWARDYETGILGGKDPEASKQSGCPDAEYAILSRIAAADRCRYIRKSLGAFSETLLIRVMIDGLSLNNMAMAIHPPEVDDEGRPKKPVATRYDKLRVAGMLDLLLVQLAEAYTNMPENLFADWSAVPSGV</sequence>